<dbReference type="Proteomes" id="UP000095287">
    <property type="component" value="Unplaced"/>
</dbReference>
<organism evidence="1 2">
    <name type="scientific">Steinernema glaseri</name>
    <dbReference type="NCBI Taxonomy" id="37863"/>
    <lineage>
        <taxon>Eukaryota</taxon>
        <taxon>Metazoa</taxon>
        <taxon>Ecdysozoa</taxon>
        <taxon>Nematoda</taxon>
        <taxon>Chromadorea</taxon>
        <taxon>Rhabditida</taxon>
        <taxon>Tylenchina</taxon>
        <taxon>Panagrolaimomorpha</taxon>
        <taxon>Strongyloidoidea</taxon>
        <taxon>Steinernematidae</taxon>
        <taxon>Steinernema</taxon>
    </lineage>
</organism>
<reference evidence="2" key="1">
    <citation type="submission" date="2016-11" db="UniProtKB">
        <authorList>
            <consortium name="WormBaseParasite"/>
        </authorList>
    </citation>
    <scope>IDENTIFICATION</scope>
</reference>
<accession>A0A1I7ZJJ6</accession>
<evidence type="ECO:0000313" key="2">
    <source>
        <dbReference type="WBParaSite" id="L893_g27025.t1"/>
    </source>
</evidence>
<dbReference type="AlphaFoldDB" id="A0A1I7ZJJ6"/>
<name>A0A1I7ZJJ6_9BILA</name>
<protein>
    <submittedName>
        <fullName evidence="2">Uncharacterized protein</fullName>
    </submittedName>
</protein>
<dbReference type="WBParaSite" id="L893_g27025.t1">
    <property type="protein sequence ID" value="L893_g27025.t1"/>
    <property type="gene ID" value="L893_g27025"/>
</dbReference>
<proteinExistence type="predicted"/>
<keyword evidence="1" id="KW-1185">Reference proteome</keyword>
<evidence type="ECO:0000313" key="1">
    <source>
        <dbReference type="Proteomes" id="UP000095287"/>
    </source>
</evidence>
<sequence length="73" mass="8757">MKCLKGEHQTDLWRLEYKKTKVMCCKSTSPWTWEECHKEWGNFLLFTIDCSSGYVKNDAWLSAYKIWCCPKKN</sequence>